<feature type="region of interest" description="Disordered" evidence="1">
    <location>
        <begin position="328"/>
        <end position="409"/>
    </location>
</feature>
<name>A0A6G1H3P7_9PEZI</name>
<reference evidence="2" key="1">
    <citation type="journal article" date="2020" name="Stud. Mycol.">
        <title>101 Dothideomycetes genomes: a test case for predicting lifestyles and emergence of pathogens.</title>
        <authorList>
            <person name="Haridas S."/>
            <person name="Albert R."/>
            <person name="Binder M."/>
            <person name="Bloem J."/>
            <person name="Labutti K."/>
            <person name="Salamov A."/>
            <person name="Andreopoulos B."/>
            <person name="Baker S."/>
            <person name="Barry K."/>
            <person name="Bills G."/>
            <person name="Bluhm B."/>
            <person name="Cannon C."/>
            <person name="Castanera R."/>
            <person name="Culley D."/>
            <person name="Daum C."/>
            <person name="Ezra D."/>
            <person name="Gonzalez J."/>
            <person name="Henrissat B."/>
            <person name="Kuo A."/>
            <person name="Liang C."/>
            <person name="Lipzen A."/>
            <person name="Lutzoni F."/>
            <person name="Magnuson J."/>
            <person name="Mondo S."/>
            <person name="Nolan M."/>
            <person name="Ohm R."/>
            <person name="Pangilinan J."/>
            <person name="Park H.-J."/>
            <person name="Ramirez L."/>
            <person name="Alfaro M."/>
            <person name="Sun H."/>
            <person name="Tritt A."/>
            <person name="Yoshinaga Y."/>
            <person name="Zwiers L.-H."/>
            <person name="Turgeon B."/>
            <person name="Goodwin S."/>
            <person name="Spatafora J."/>
            <person name="Crous P."/>
            <person name="Grigoriev I."/>
        </authorList>
    </citation>
    <scope>NUCLEOTIDE SEQUENCE</scope>
    <source>
        <strain evidence="2">CBS 113979</strain>
    </source>
</reference>
<sequence>MPGMDGGMEMNADRIKDLIGFFTGLLTPPLKPQQAGSQEGRMGVTAAKRNKVRYGPFTLKAANDTTYKTMPEMAGMTSIANWLQAPCEDCTLLESAIYIESPNGGRLNIDNGVYFHHAFVLNPFKEGYTFGEQGCFGKDFLFPSLVTIGLSDNSTTYFTSEDGKFKAGNYYAKGMGTYLMEVDVNNYNNFPLEVHMVVEYEYLDGRQDGYLDSQLQYITAGPCKDDFAITHENKTVVGQDFVMKYDGTLVNSIGHLHDGGTNVSMTLNDKNICTSLAHYGSGGWQGSLTINGQNTTFETISSMDFCSMDIPVKAGDKIRVTANCEYPFHGLRHPGKTSPDTLRRRPRRPQTPSCSRRPRRKRHGTHANPSRRSLRTSQGPHRARFLLAAGFQPQPPADEQSQWCPHPEA</sequence>
<dbReference type="EMBL" id="ML977151">
    <property type="protein sequence ID" value="KAF1987846.1"/>
    <property type="molecule type" value="Genomic_DNA"/>
</dbReference>
<keyword evidence="3" id="KW-1185">Reference proteome</keyword>
<feature type="compositionally biased region" description="Polar residues" evidence="1">
    <location>
        <begin position="367"/>
        <end position="379"/>
    </location>
</feature>
<protein>
    <submittedName>
        <fullName evidence="2">Uncharacterized protein</fullName>
    </submittedName>
</protein>
<evidence type="ECO:0000313" key="2">
    <source>
        <dbReference type="EMBL" id="KAF1987846.1"/>
    </source>
</evidence>
<evidence type="ECO:0000256" key="1">
    <source>
        <dbReference type="SAM" id="MobiDB-lite"/>
    </source>
</evidence>
<dbReference type="AlphaFoldDB" id="A0A6G1H3P7"/>
<dbReference type="Proteomes" id="UP000800041">
    <property type="component" value="Unassembled WGS sequence"/>
</dbReference>
<accession>A0A6G1H3P7</accession>
<feature type="compositionally biased region" description="Basic residues" evidence="1">
    <location>
        <begin position="356"/>
        <end position="365"/>
    </location>
</feature>
<gene>
    <name evidence="2" type="ORF">K402DRAFT_46801</name>
</gene>
<proteinExistence type="predicted"/>
<organism evidence="2 3">
    <name type="scientific">Aulographum hederae CBS 113979</name>
    <dbReference type="NCBI Taxonomy" id="1176131"/>
    <lineage>
        <taxon>Eukaryota</taxon>
        <taxon>Fungi</taxon>
        <taxon>Dikarya</taxon>
        <taxon>Ascomycota</taxon>
        <taxon>Pezizomycotina</taxon>
        <taxon>Dothideomycetes</taxon>
        <taxon>Pleosporomycetidae</taxon>
        <taxon>Aulographales</taxon>
        <taxon>Aulographaceae</taxon>
    </lineage>
</organism>
<evidence type="ECO:0000313" key="3">
    <source>
        <dbReference type="Proteomes" id="UP000800041"/>
    </source>
</evidence>